<gene>
    <name evidence="1" type="ORF">AM593_05985</name>
</gene>
<evidence type="ECO:0000313" key="1">
    <source>
        <dbReference type="EMBL" id="OPL33364.1"/>
    </source>
</evidence>
<comment type="caution">
    <text evidence="1">The sequence shown here is derived from an EMBL/GenBank/DDBJ whole genome shotgun (WGS) entry which is preliminary data.</text>
</comment>
<accession>A0A3L5TTZ4</accession>
<organism evidence="1 2">
    <name type="scientific">Mytilus galloprovincialis</name>
    <name type="common">Mediterranean mussel</name>
    <dbReference type="NCBI Taxonomy" id="29158"/>
    <lineage>
        <taxon>Eukaryota</taxon>
        <taxon>Metazoa</taxon>
        <taxon>Spiralia</taxon>
        <taxon>Lophotrochozoa</taxon>
        <taxon>Mollusca</taxon>
        <taxon>Bivalvia</taxon>
        <taxon>Autobranchia</taxon>
        <taxon>Pteriomorphia</taxon>
        <taxon>Mytilida</taxon>
        <taxon>Mytiloidea</taxon>
        <taxon>Mytilidae</taxon>
        <taxon>Mytilinae</taxon>
        <taxon>Mytilus</taxon>
    </lineage>
</organism>
<dbReference type="AlphaFoldDB" id="A0A3L5TTZ4"/>
<reference evidence="1 2" key="1">
    <citation type="journal article" date="2016" name="PLoS ONE">
        <title>A First Insight into the Genome of the Filter-Feeder Mussel Mytilus galloprovincialis.</title>
        <authorList>
            <person name="Murgarella M."/>
            <person name="Puiu D."/>
            <person name="Novoa B."/>
            <person name="Figueras A."/>
            <person name="Posada D."/>
            <person name="Canchaya C."/>
        </authorList>
    </citation>
    <scope>NUCLEOTIDE SEQUENCE [LARGE SCALE GENOMIC DNA]</scope>
    <source>
        <tissue evidence="1">Muscle</tissue>
    </source>
</reference>
<name>A0A3L5TTZ4_MYTGA</name>
<evidence type="ECO:0000313" key="2">
    <source>
        <dbReference type="Proteomes" id="UP000266721"/>
    </source>
</evidence>
<protein>
    <submittedName>
        <fullName evidence="1">Uncharacterized protein</fullName>
    </submittedName>
</protein>
<feature type="non-terminal residue" evidence="1">
    <location>
        <position position="1"/>
    </location>
</feature>
<dbReference type="Proteomes" id="UP000266721">
    <property type="component" value="Unassembled WGS sequence"/>
</dbReference>
<proteinExistence type="predicted"/>
<sequence length="356" mass="40033">MIFVKTFNNEMNSSSAQHPISTCSLTKPSCYPRSDDDLNCKSIRLHCKSQTFQPVCTGKDEQENRSSLKLCFGYNGIDAVKLKIPANFKDQSVRFRHLCQMFGLFGVVPYSTRTMNMLPIIIGLAAVVTLGSARVYQSNTLPSTRRSLGLRGSRLTGDWNNEHINSGLNDGHLSERWNDGHLSGRWNDGQLTGRLNDGHLTGRLNDGHLTGRLNDGRLTGRWNDEQLTGRLNRGQHNGGLTSGKRHLEDQLFTGHVFHTEETEEVPEIVLTVDDLIDWVAIQDGDQTQDIIHDGQVNGAKTWITNENNKNVNVKSTINCKRINTWNVIPVKISRDFMIHQHSGNLNIYIKFTTPVI</sequence>
<dbReference type="EMBL" id="KV583396">
    <property type="protein sequence ID" value="OPL33364.1"/>
    <property type="molecule type" value="Genomic_DNA"/>
</dbReference>
<feature type="non-terminal residue" evidence="1">
    <location>
        <position position="356"/>
    </location>
</feature>
<keyword evidence="2" id="KW-1185">Reference proteome</keyword>